<dbReference type="InterPro" id="IPR058625">
    <property type="entry name" value="MdtA-like_BSH"/>
</dbReference>
<protein>
    <submittedName>
        <fullName evidence="5">Putative Co/Zn/Cd efflux system membrane fusion protein</fullName>
    </submittedName>
</protein>
<dbReference type="Gene3D" id="2.40.30.170">
    <property type="match status" value="1"/>
</dbReference>
<dbReference type="PANTHER" id="PTHR30469:SF36">
    <property type="entry name" value="BLL3903 PROTEIN"/>
    <property type="match status" value="1"/>
</dbReference>
<dbReference type="STRING" id="1433126.BN938_2831"/>
<accession>A0A060RBE4</accession>
<dbReference type="SUPFAM" id="SSF111369">
    <property type="entry name" value="HlyD-like secretion proteins"/>
    <property type="match status" value="1"/>
</dbReference>
<evidence type="ECO:0000259" key="3">
    <source>
        <dbReference type="Pfam" id="PF25954"/>
    </source>
</evidence>
<evidence type="ECO:0000313" key="6">
    <source>
        <dbReference type="Proteomes" id="UP000027616"/>
    </source>
</evidence>
<dbReference type="AlphaFoldDB" id="A0A060RBE4"/>
<dbReference type="eggNOG" id="COG0845">
    <property type="taxonomic scope" value="Bacteria"/>
</dbReference>
<gene>
    <name evidence="5" type="ORF">BN938_2831</name>
</gene>
<dbReference type="Pfam" id="PF25954">
    <property type="entry name" value="Beta-barrel_RND_2"/>
    <property type="match status" value="1"/>
</dbReference>
<dbReference type="PANTHER" id="PTHR30469">
    <property type="entry name" value="MULTIDRUG RESISTANCE PROTEIN MDTA"/>
    <property type="match status" value="1"/>
</dbReference>
<feature type="domain" description="YknX-like C-terminal permuted SH3-like" evidence="4">
    <location>
        <begin position="298"/>
        <end position="365"/>
    </location>
</feature>
<dbReference type="InterPro" id="IPR058637">
    <property type="entry name" value="YknX-like_C"/>
</dbReference>
<reference evidence="5 6" key="1">
    <citation type="journal article" date="2015" name="Genome Announc.">
        <title>Complete Genome Sequence of the Novel Leech Symbiont Mucinivorans hirudinis M3T.</title>
        <authorList>
            <person name="Nelson M.C."/>
            <person name="Bomar L."/>
            <person name="Graf J."/>
        </authorList>
    </citation>
    <scope>NUCLEOTIDE SEQUENCE [LARGE SCALE GENOMIC DNA]</scope>
    <source>
        <strain evidence="6">M3</strain>
    </source>
</reference>
<sequence length="367" mass="40479">MKKRKIRTILIVVIPLLLVGGYLVNKFLLNQNDIPSDAHPTPATQQGGRGGGGGGRAIPVTVAVVELEPIYDGITVAGTIKPNEEVDLSGEIAGKIVSINFQEGSKVKKGDVLVQINDDDLQAQLKRYEFQQENLHRKLERQRVLFEREAISGEAFDQVQTEYNMLLADIDLLKVRINRCKIKAPFDGVVGFRSVSEGSYLQAGAKVARLVDNDKLKLEFSIPERYKYLPLVGSTIFFTNGAFEGKRFSAKIYAMEPRNDENTRSIVLRALHNNSDNKFVPGMYLSVTIPTSETASAMMIPTEAVISAIDSKSVWVVRSGRPVQTNIETGMRLADKIEVTKGLQVGDSVVITGLMQMREGAQIKVTN</sequence>
<dbReference type="InterPro" id="IPR006143">
    <property type="entry name" value="RND_pump_MFP"/>
</dbReference>
<dbReference type="OrthoDB" id="9806939at2"/>
<comment type="similarity">
    <text evidence="1">Belongs to the membrane fusion protein (MFP) (TC 8.A.1) family.</text>
</comment>
<dbReference type="GO" id="GO:1990281">
    <property type="term" value="C:efflux pump complex"/>
    <property type="evidence" value="ECO:0007669"/>
    <property type="project" value="TreeGrafter"/>
</dbReference>
<dbReference type="KEGG" id="rbc:BN938_2831"/>
<feature type="domain" description="Multidrug resistance protein MdtA-like barrel-sandwich hybrid" evidence="2">
    <location>
        <begin position="85"/>
        <end position="211"/>
    </location>
</feature>
<evidence type="ECO:0000259" key="4">
    <source>
        <dbReference type="Pfam" id="PF25989"/>
    </source>
</evidence>
<dbReference type="HOGENOM" id="CLU_018816_1_2_10"/>
<proteinExistence type="inferred from homology"/>
<dbReference type="Pfam" id="PF25917">
    <property type="entry name" value="BSH_RND"/>
    <property type="match status" value="1"/>
</dbReference>
<evidence type="ECO:0000313" key="5">
    <source>
        <dbReference type="EMBL" id="CDN32897.1"/>
    </source>
</evidence>
<dbReference type="NCBIfam" id="TIGR01730">
    <property type="entry name" value="RND_mfp"/>
    <property type="match status" value="1"/>
</dbReference>
<dbReference type="Proteomes" id="UP000027616">
    <property type="component" value="Chromosome I"/>
</dbReference>
<dbReference type="InterPro" id="IPR058792">
    <property type="entry name" value="Beta-barrel_RND_2"/>
</dbReference>
<dbReference type="Pfam" id="PF25989">
    <property type="entry name" value="YknX_C"/>
    <property type="match status" value="1"/>
</dbReference>
<evidence type="ECO:0000256" key="1">
    <source>
        <dbReference type="ARBA" id="ARBA00009477"/>
    </source>
</evidence>
<dbReference type="Gene3D" id="2.40.50.100">
    <property type="match status" value="1"/>
</dbReference>
<dbReference type="GO" id="GO:0015562">
    <property type="term" value="F:efflux transmembrane transporter activity"/>
    <property type="evidence" value="ECO:0007669"/>
    <property type="project" value="TreeGrafter"/>
</dbReference>
<name>A0A060RBE4_9BACT</name>
<keyword evidence="6" id="KW-1185">Reference proteome</keyword>
<feature type="domain" description="CusB-like beta-barrel" evidence="3">
    <location>
        <begin position="218"/>
        <end position="290"/>
    </location>
</feature>
<dbReference type="Gene3D" id="1.10.287.470">
    <property type="entry name" value="Helix hairpin bin"/>
    <property type="match status" value="1"/>
</dbReference>
<dbReference type="EMBL" id="HG934468">
    <property type="protein sequence ID" value="CDN32897.1"/>
    <property type="molecule type" value="Genomic_DNA"/>
</dbReference>
<dbReference type="Gene3D" id="2.40.420.20">
    <property type="match status" value="1"/>
</dbReference>
<evidence type="ECO:0000259" key="2">
    <source>
        <dbReference type="Pfam" id="PF25917"/>
    </source>
</evidence>
<organism evidence="5 6">
    <name type="scientific">Mucinivorans hirudinis</name>
    <dbReference type="NCBI Taxonomy" id="1433126"/>
    <lineage>
        <taxon>Bacteria</taxon>
        <taxon>Pseudomonadati</taxon>
        <taxon>Bacteroidota</taxon>
        <taxon>Bacteroidia</taxon>
        <taxon>Bacteroidales</taxon>
        <taxon>Rikenellaceae</taxon>
        <taxon>Mucinivorans</taxon>
    </lineage>
</organism>